<gene>
    <name evidence="2" type="ORF">PVAP13_9NG651766</name>
</gene>
<accession>A0A8T0MZR5</accession>
<evidence type="ECO:0000256" key="1">
    <source>
        <dbReference type="SAM" id="MobiDB-lite"/>
    </source>
</evidence>
<keyword evidence="3" id="KW-1185">Reference proteome</keyword>
<name>A0A8T0MZR5_PANVG</name>
<feature type="region of interest" description="Disordered" evidence="1">
    <location>
        <begin position="94"/>
        <end position="119"/>
    </location>
</feature>
<dbReference type="AlphaFoldDB" id="A0A8T0MZR5"/>
<dbReference type="EMBL" id="CM029054">
    <property type="protein sequence ID" value="KAG2542650.1"/>
    <property type="molecule type" value="Genomic_DNA"/>
</dbReference>
<reference evidence="2" key="1">
    <citation type="submission" date="2020-05" db="EMBL/GenBank/DDBJ databases">
        <title>WGS assembly of Panicum virgatum.</title>
        <authorList>
            <person name="Lovell J.T."/>
            <person name="Jenkins J."/>
            <person name="Shu S."/>
            <person name="Juenger T.E."/>
            <person name="Schmutz J."/>
        </authorList>
    </citation>
    <scope>NUCLEOTIDE SEQUENCE</scope>
    <source>
        <strain evidence="2">AP13</strain>
    </source>
</reference>
<evidence type="ECO:0000313" key="3">
    <source>
        <dbReference type="Proteomes" id="UP000823388"/>
    </source>
</evidence>
<evidence type="ECO:0000313" key="2">
    <source>
        <dbReference type="EMBL" id="KAG2542650.1"/>
    </source>
</evidence>
<dbReference type="Proteomes" id="UP000823388">
    <property type="component" value="Chromosome 9N"/>
</dbReference>
<sequence length="119" mass="13104">MQSSVRPFEIHYWSGGASRAVSTAPLAWTTCTVPCRYFFFFDLLTRLTERREPWAGAVMLTLPRALTEACRSPASAGSVGAGAGRTDALYTALASRGKRERKQRRSQLTSLGVQPHARD</sequence>
<comment type="caution">
    <text evidence="2">The sequence shown here is derived from an EMBL/GenBank/DDBJ whole genome shotgun (WGS) entry which is preliminary data.</text>
</comment>
<feature type="compositionally biased region" description="Basic residues" evidence="1">
    <location>
        <begin position="96"/>
        <end position="105"/>
    </location>
</feature>
<proteinExistence type="predicted"/>
<protein>
    <submittedName>
        <fullName evidence="2">Uncharacterized protein</fullName>
    </submittedName>
</protein>
<organism evidence="2 3">
    <name type="scientific">Panicum virgatum</name>
    <name type="common">Blackwell switchgrass</name>
    <dbReference type="NCBI Taxonomy" id="38727"/>
    <lineage>
        <taxon>Eukaryota</taxon>
        <taxon>Viridiplantae</taxon>
        <taxon>Streptophyta</taxon>
        <taxon>Embryophyta</taxon>
        <taxon>Tracheophyta</taxon>
        <taxon>Spermatophyta</taxon>
        <taxon>Magnoliopsida</taxon>
        <taxon>Liliopsida</taxon>
        <taxon>Poales</taxon>
        <taxon>Poaceae</taxon>
        <taxon>PACMAD clade</taxon>
        <taxon>Panicoideae</taxon>
        <taxon>Panicodae</taxon>
        <taxon>Paniceae</taxon>
        <taxon>Panicinae</taxon>
        <taxon>Panicum</taxon>
        <taxon>Panicum sect. Hiantes</taxon>
    </lineage>
</organism>